<organism evidence="8 9">
    <name type="scientific">Microbulbifer donghaiensis</name>
    <dbReference type="NCBI Taxonomy" id="494016"/>
    <lineage>
        <taxon>Bacteria</taxon>
        <taxon>Pseudomonadati</taxon>
        <taxon>Pseudomonadota</taxon>
        <taxon>Gammaproteobacteria</taxon>
        <taxon>Cellvibrionales</taxon>
        <taxon>Microbulbiferaceae</taxon>
        <taxon>Microbulbifer</taxon>
    </lineage>
</organism>
<dbReference type="RefSeq" id="WP_234995028.1">
    <property type="nucleotide sequence ID" value="NZ_FQVA01000006.1"/>
</dbReference>
<dbReference type="SUPFAM" id="SSF48452">
    <property type="entry name" value="TPR-like"/>
    <property type="match status" value="1"/>
</dbReference>
<evidence type="ECO:0000256" key="5">
    <source>
        <dbReference type="SAM" id="Phobius"/>
    </source>
</evidence>
<evidence type="ECO:0000313" key="9">
    <source>
        <dbReference type="Proteomes" id="UP000184170"/>
    </source>
</evidence>
<dbReference type="InterPro" id="IPR017560">
    <property type="entry name" value="Cyt_c_biogenesis_CcmI"/>
</dbReference>
<dbReference type="GO" id="GO:0030313">
    <property type="term" value="C:cell envelope"/>
    <property type="evidence" value="ECO:0007669"/>
    <property type="project" value="UniProtKB-SubCell"/>
</dbReference>
<dbReference type="InterPro" id="IPR056413">
    <property type="entry name" value="TPR_CcmH_CycH"/>
</dbReference>
<keyword evidence="2" id="KW-0677">Repeat</keyword>
<feature type="domain" description="Cytochrome c-type biogenesis protein H TPR" evidence="7">
    <location>
        <begin position="121"/>
        <end position="263"/>
    </location>
</feature>
<dbReference type="InterPro" id="IPR056412">
    <property type="entry name" value="Ig_CycH"/>
</dbReference>
<dbReference type="STRING" id="494016.SAMN04487965_3161"/>
<keyword evidence="5" id="KW-0472">Membrane</keyword>
<feature type="domain" description="Cytochrome c-type biogenesis protein H Ig-like" evidence="6">
    <location>
        <begin position="300"/>
        <end position="405"/>
    </location>
</feature>
<dbReference type="Gene3D" id="1.25.40.10">
    <property type="entry name" value="Tetratricopeptide repeat domain"/>
    <property type="match status" value="1"/>
</dbReference>
<comment type="subcellular location">
    <subcellularLocation>
        <location evidence="1">Cell envelope</location>
    </subcellularLocation>
</comment>
<keyword evidence="5" id="KW-1133">Transmembrane helix</keyword>
<dbReference type="NCBIfam" id="TIGR03142">
    <property type="entry name" value="cytochro_ccmI"/>
    <property type="match status" value="1"/>
</dbReference>
<dbReference type="GO" id="GO:0005886">
    <property type="term" value="C:plasma membrane"/>
    <property type="evidence" value="ECO:0007669"/>
    <property type="project" value="TreeGrafter"/>
</dbReference>
<dbReference type="Pfam" id="PF23914">
    <property type="entry name" value="TPR_CcmH_CycH"/>
    <property type="match status" value="1"/>
</dbReference>
<dbReference type="InterPro" id="IPR011990">
    <property type="entry name" value="TPR-like_helical_dom_sf"/>
</dbReference>
<feature type="transmembrane region" description="Helical" evidence="5">
    <location>
        <begin position="6"/>
        <end position="25"/>
    </location>
</feature>
<evidence type="ECO:0000259" key="6">
    <source>
        <dbReference type="Pfam" id="PF23892"/>
    </source>
</evidence>
<accession>A0A1M5GJS8</accession>
<dbReference type="EMBL" id="FQVA01000006">
    <property type="protein sequence ID" value="SHG03781.1"/>
    <property type="molecule type" value="Genomic_DNA"/>
</dbReference>
<dbReference type="AlphaFoldDB" id="A0A1M5GJS8"/>
<keyword evidence="5" id="KW-0812">Transmembrane</keyword>
<dbReference type="GO" id="GO:0017004">
    <property type="term" value="P:cytochrome complex assembly"/>
    <property type="evidence" value="ECO:0007669"/>
    <property type="project" value="UniProtKB-KW"/>
</dbReference>
<evidence type="ECO:0000256" key="2">
    <source>
        <dbReference type="ARBA" id="ARBA00022737"/>
    </source>
</evidence>
<evidence type="ECO:0000256" key="1">
    <source>
        <dbReference type="ARBA" id="ARBA00004196"/>
    </source>
</evidence>
<keyword evidence="4" id="KW-0802">TPR repeat</keyword>
<evidence type="ECO:0000313" key="8">
    <source>
        <dbReference type="EMBL" id="SHG03781.1"/>
    </source>
</evidence>
<dbReference type="Pfam" id="PF23892">
    <property type="entry name" value="Ig_CycH"/>
    <property type="match status" value="1"/>
</dbReference>
<name>A0A1M5GJS8_9GAMM</name>
<keyword evidence="9" id="KW-1185">Reference proteome</keyword>
<evidence type="ECO:0000256" key="4">
    <source>
        <dbReference type="ARBA" id="ARBA00022803"/>
    </source>
</evidence>
<protein>
    <submittedName>
        <fullName evidence="8">Cytochrome c-type biogenesis protein CcmH</fullName>
    </submittedName>
</protein>
<sequence length="408" mass="43214">MMTEIWLGLALLVLPLIFVILWPALRGAGVRRATDRRAALAALYRERQAELQAARESGSLDEKQFAQLEAEMARNLLAAEGGSESAPSAGGGRGLLIGLAVLLPVLAVGIYVWSGNSAELALYQEIAASQQGETSAADEARITSELRARAESHPEDLTSRYVLAQRLLVSGDLQGAVEAYRYVVQREPQAADVKAQLAQALFFANGSKVNDEVRKLAGEVLAVQPDNGTALGLAGIGAFENEEYGAARDYWRHALSQLPPNSAAAQALAAGVARAEKALADNGESPVEAKTEAVAEGPAIRVRVALADGVEANPATPVFIYARGSDSPMPLAIVRLTAEQLPAEVVLDESRAMMPGRSIANTDSVQLVARLAVRGDARPAPGDWQGLIESLPKADWSEPQSITIDSEL</sequence>
<proteinExistence type="predicted"/>
<dbReference type="PANTHER" id="PTHR47870">
    <property type="entry name" value="CYTOCHROME C-TYPE BIOGENESIS PROTEIN CCMH"/>
    <property type="match status" value="1"/>
</dbReference>
<dbReference type="Proteomes" id="UP000184170">
    <property type="component" value="Unassembled WGS sequence"/>
</dbReference>
<keyword evidence="3" id="KW-0201">Cytochrome c-type biogenesis</keyword>
<dbReference type="PANTHER" id="PTHR47870:SF4">
    <property type="entry name" value="CYTOCHROME C-TYPE BIOGENESIS PROTEIN CYCH"/>
    <property type="match status" value="1"/>
</dbReference>
<dbReference type="InterPro" id="IPR051263">
    <property type="entry name" value="C-type_cytochrome_biogenesis"/>
</dbReference>
<evidence type="ECO:0000256" key="3">
    <source>
        <dbReference type="ARBA" id="ARBA00022748"/>
    </source>
</evidence>
<feature type="transmembrane region" description="Helical" evidence="5">
    <location>
        <begin position="95"/>
        <end position="114"/>
    </location>
</feature>
<gene>
    <name evidence="8" type="ORF">SAMN04487965_3161</name>
</gene>
<evidence type="ECO:0000259" key="7">
    <source>
        <dbReference type="Pfam" id="PF23914"/>
    </source>
</evidence>
<reference evidence="9" key="1">
    <citation type="submission" date="2016-11" db="EMBL/GenBank/DDBJ databases">
        <authorList>
            <person name="Varghese N."/>
            <person name="Submissions S."/>
        </authorList>
    </citation>
    <scope>NUCLEOTIDE SEQUENCE [LARGE SCALE GENOMIC DNA]</scope>
    <source>
        <strain evidence="9">CGMCC 1.7063</strain>
    </source>
</reference>